<evidence type="ECO:0000256" key="4">
    <source>
        <dbReference type="ARBA" id="ARBA00023157"/>
    </source>
</evidence>
<dbReference type="GO" id="GO:0009277">
    <property type="term" value="C:fungal-type cell wall"/>
    <property type="evidence" value="ECO:0007669"/>
    <property type="project" value="InterPro"/>
</dbReference>
<dbReference type="RefSeq" id="XP_026609859.1">
    <property type="nucleotide sequence ID" value="XM_026756293.1"/>
</dbReference>
<protein>
    <recommendedName>
        <fullName evidence="5">Hydrophobin</fullName>
    </recommendedName>
</protein>
<dbReference type="STRING" id="41047.A0A397FXU5"/>
<feature type="chain" id="PRO_5017099132" description="Hydrophobin" evidence="5">
    <location>
        <begin position="21"/>
        <end position="146"/>
    </location>
</feature>
<comment type="caution">
    <text evidence="6">The sequence shown here is derived from an EMBL/GenBank/DDBJ whole genome shotgun (WGS) entry which is preliminary data.</text>
</comment>
<comment type="similarity">
    <text evidence="1 5">Belongs to the fungal hydrophobin family.</text>
</comment>
<keyword evidence="5" id="KW-0134">Cell wall</keyword>
<proteinExistence type="inferred from homology"/>
<accession>A0A397FXU5</accession>
<dbReference type="Proteomes" id="UP000215305">
    <property type="component" value="Unassembled WGS sequence"/>
</dbReference>
<keyword evidence="2 5" id="KW-0964">Secreted</keyword>
<sequence>MKFTTSIAALLCAVSATAMAVREYSDYPVLPSSMTVSEAAAKCGNQAQLSCCNKAIRSGDTTDIDEGIAAGLLKNVIGGGSGNQGVELFDQCSKLDAQVAVLGIPIQDLLNQQCKQNVACCQSSGADASDDLVGLGLPCIALGSVL</sequence>
<evidence type="ECO:0000313" key="7">
    <source>
        <dbReference type="Proteomes" id="UP000215305"/>
    </source>
</evidence>
<comment type="subcellular location">
    <subcellularLocation>
        <location evidence="5">Secreted</location>
        <location evidence="5">Cell wall</location>
    </subcellularLocation>
</comment>
<dbReference type="PROSITE" id="PS00956">
    <property type="entry name" value="HYDROPHOBIN"/>
    <property type="match status" value="1"/>
</dbReference>
<dbReference type="AlphaFoldDB" id="A0A397FXU5"/>
<evidence type="ECO:0000256" key="5">
    <source>
        <dbReference type="RuleBase" id="RU365009"/>
    </source>
</evidence>
<name>A0A397FXU5_ASPTH</name>
<dbReference type="SMR" id="A0A397FXU5"/>
<keyword evidence="4 5" id="KW-1015">Disulfide bond</keyword>
<dbReference type="EMBL" id="NKHU02000402">
    <property type="protein sequence ID" value="RHZ43562.1"/>
    <property type="molecule type" value="Genomic_DNA"/>
</dbReference>
<dbReference type="InterPro" id="IPR019778">
    <property type="entry name" value="Class_I_Hydrophobin_CS"/>
</dbReference>
<dbReference type="SMART" id="SM00075">
    <property type="entry name" value="HYDRO"/>
    <property type="match status" value="1"/>
</dbReference>
<reference evidence="6" key="1">
    <citation type="submission" date="2018-08" db="EMBL/GenBank/DDBJ databases">
        <title>Draft genome sequence of azole-resistant Aspergillus thermomutatus (Neosartorya pseudofischeri) strain HMR AF 39, isolated from a human nasal aspirate.</title>
        <authorList>
            <person name="Parent-Michaud M."/>
            <person name="Dufresne P.J."/>
            <person name="Fournier E."/>
            <person name="Martineau C."/>
            <person name="Moreira S."/>
            <person name="Perkins V."/>
            <person name="De Repentigny L."/>
            <person name="Dufresne S.F."/>
        </authorList>
    </citation>
    <scope>NUCLEOTIDE SEQUENCE [LARGE SCALE GENOMIC DNA]</scope>
    <source>
        <strain evidence="6">HMR AF 39</strain>
    </source>
</reference>
<dbReference type="OrthoDB" id="4225815at2759"/>
<evidence type="ECO:0000313" key="6">
    <source>
        <dbReference type="EMBL" id="RHZ43562.1"/>
    </source>
</evidence>
<gene>
    <name evidence="6" type="ORF">CDV56_102674</name>
</gene>
<dbReference type="Pfam" id="PF01185">
    <property type="entry name" value="Hydrophobin"/>
    <property type="match status" value="1"/>
</dbReference>
<feature type="signal peptide" evidence="5">
    <location>
        <begin position="1"/>
        <end position="20"/>
    </location>
</feature>
<evidence type="ECO:0000256" key="2">
    <source>
        <dbReference type="ARBA" id="ARBA00022525"/>
    </source>
</evidence>
<dbReference type="GO" id="GO:0005199">
    <property type="term" value="F:structural constituent of cell wall"/>
    <property type="evidence" value="ECO:0007669"/>
    <property type="project" value="InterPro"/>
</dbReference>
<keyword evidence="7" id="KW-1185">Reference proteome</keyword>
<dbReference type="InterPro" id="IPR001338">
    <property type="entry name" value="Class_I_Hydrophobin"/>
</dbReference>
<organism evidence="6 7">
    <name type="scientific">Aspergillus thermomutatus</name>
    <name type="common">Neosartorya pseudofischeri</name>
    <dbReference type="NCBI Taxonomy" id="41047"/>
    <lineage>
        <taxon>Eukaryota</taxon>
        <taxon>Fungi</taxon>
        <taxon>Dikarya</taxon>
        <taxon>Ascomycota</taxon>
        <taxon>Pezizomycotina</taxon>
        <taxon>Eurotiomycetes</taxon>
        <taxon>Eurotiomycetidae</taxon>
        <taxon>Eurotiales</taxon>
        <taxon>Aspergillaceae</taxon>
        <taxon>Aspergillus</taxon>
        <taxon>Aspergillus subgen. Fumigati</taxon>
    </lineage>
</organism>
<dbReference type="VEuPathDB" id="FungiDB:CDV56_102674"/>
<evidence type="ECO:0000256" key="3">
    <source>
        <dbReference type="ARBA" id="ARBA00022729"/>
    </source>
</evidence>
<keyword evidence="3 5" id="KW-0732">Signal</keyword>
<evidence type="ECO:0000256" key="1">
    <source>
        <dbReference type="ARBA" id="ARBA00010446"/>
    </source>
</evidence>
<dbReference type="GeneID" id="38124648"/>